<dbReference type="Proteomes" id="UP000724672">
    <property type="component" value="Unassembled WGS sequence"/>
</dbReference>
<keyword evidence="1" id="KW-0812">Transmembrane</keyword>
<feature type="transmembrane region" description="Helical" evidence="1">
    <location>
        <begin position="6"/>
        <end position="25"/>
    </location>
</feature>
<name>A0A942UWA6_9FIRM</name>
<comment type="caution">
    <text evidence="2">The sequence shown here is derived from an EMBL/GenBank/DDBJ whole genome shotgun (WGS) entry which is preliminary data.</text>
</comment>
<evidence type="ECO:0000313" key="2">
    <source>
        <dbReference type="EMBL" id="MBS4538076.1"/>
    </source>
</evidence>
<protein>
    <submittedName>
        <fullName evidence="2">Uncharacterized protein</fullName>
    </submittedName>
</protein>
<accession>A0A942UWA6</accession>
<dbReference type="AlphaFoldDB" id="A0A942UWA6"/>
<keyword evidence="3" id="KW-1185">Reference proteome</keyword>
<feature type="transmembrane region" description="Helical" evidence="1">
    <location>
        <begin position="81"/>
        <end position="103"/>
    </location>
</feature>
<sequence length="129" mass="15121">MILFATIYMVILTILSMKVLLQYLFNKFRDGHLILKLFVIISNFIVLGYMYTGVQTGVTIFQIKYEILDNKDLIMQQLTDVTYKTAIAGTIAYIMGQLLMKFIKHIEDKEYKKNSLNPESKAWDNFYNK</sequence>
<reference evidence="2" key="1">
    <citation type="submission" date="2019-12" db="EMBL/GenBank/DDBJ databases">
        <title>Clostridiaceae gen. nov. sp. nov., isolated from sediment in Xinjiang, China.</title>
        <authorList>
            <person name="Zhang R."/>
        </authorList>
    </citation>
    <scope>NUCLEOTIDE SEQUENCE</scope>
    <source>
        <strain evidence="2">D2Q-11</strain>
    </source>
</reference>
<organism evidence="2 3">
    <name type="scientific">Anaeromonas frigoriresistens</name>
    <dbReference type="NCBI Taxonomy" id="2683708"/>
    <lineage>
        <taxon>Bacteria</taxon>
        <taxon>Bacillati</taxon>
        <taxon>Bacillota</taxon>
        <taxon>Tissierellia</taxon>
        <taxon>Tissierellales</taxon>
        <taxon>Thermohalobacteraceae</taxon>
        <taxon>Anaeromonas</taxon>
    </lineage>
</organism>
<gene>
    <name evidence="2" type="ORF">GOQ27_06360</name>
</gene>
<dbReference type="RefSeq" id="WP_203366001.1">
    <property type="nucleotide sequence ID" value="NZ_WSFT01000028.1"/>
</dbReference>
<keyword evidence="1" id="KW-0472">Membrane</keyword>
<evidence type="ECO:0000313" key="3">
    <source>
        <dbReference type="Proteomes" id="UP000724672"/>
    </source>
</evidence>
<keyword evidence="1" id="KW-1133">Transmembrane helix</keyword>
<evidence type="ECO:0000256" key="1">
    <source>
        <dbReference type="SAM" id="Phobius"/>
    </source>
</evidence>
<proteinExistence type="predicted"/>
<dbReference type="EMBL" id="WSFT01000028">
    <property type="protein sequence ID" value="MBS4538076.1"/>
    <property type="molecule type" value="Genomic_DNA"/>
</dbReference>
<feature type="transmembrane region" description="Helical" evidence="1">
    <location>
        <begin position="37"/>
        <end position="61"/>
    </location>
</feature>